<dbReference type="EMBL" id="LRDT01000050">
    <property type="protein sequence ID" value="KZA11422.1"/>
    <property type="molecule type" value="Genomic_DNA"/>
</dbReference>
<evidence type="ECO:0000313" key="9">
    <source>
        <dbReference type="Proteomes" id="UP000032746"/>
    </source>
</evidence>
<evidence type="ECO:0000256" key="1">
    <source>
        <dbReference type="SAM" id="Phobius"/>
    </source>
</evidence>
<keyword evidence="1" id="KW-0812">Transmembrane</keyword>
<keyword evidence="2" id="KW-0614">Plasmid</keyword>
<dbReference type="GeneID" id="39492374"/>
<accession>A0A0B3ZTN8</accession>
<dbReference type="EMBL" id="CP008707">
    <property type="protein sequence ID" value="AKA33647.1"/>
    <property type="molecule type" value="Genomic_DNA"/>
</dbReference>
<dbReference type="EMBL" id="NEPB01000107">
    <property type="protein sequence ID" value="PRN26993.1"/>
    <property type="molecule type" value="Genomic_DNA"/>
</dbReference>
<keyword evidence="1" id="KW-1133">Transmembrane helix</keyword>
<evidence type="ECO:0000313" key="7">
    <source>
        <dbReference type="EMBL" id="QTK45741.1"/>
    </source>
</evidence>
<reference evidence="7" key="8">
    <citation type="submission" date="2021-03" db="EMBL/GenBank/DDBJ databases">
        <title>Complete genome sequencing of Acinetobacter baumannii.</title>
        <authorList>
            <person name="Yadav B."/>
            <person name="Makwana N."/>
            <person name="Kharat A.S."/>
            <person name="Veeraraghavan B."/>
            <person name="Vijayakumar S."/>
            <person name="Priya M."/>
        </authorList>
    </citation>
    <scope>NUCLEOTIDE SEQUENCE</scope>
    <source>
        <strain evidence="7">KSK6</strain>
        <plasmid evidence="7">p2KSK6</plasmid>
    </source>
</reference>
<dbReference type="Proteomes" id="UP000268239">
    <property type="component" value="Unassembled WGS sequence"/>
</dbReference>
<reference evidence="3" key="3">
    <citation type="journal article" date="2016" name="Antimicrob. Agents Chemother.">
        <title>Novel Aminoglycoside Resistance Transposons and Transposon-Derived Circular Forms Detected in Carbapenem-Resistant Acinetobacter baumannii Clinical Isolates.</title>
        <authorList>
            <person name="Karah N."/>
            <person name="Dwibedi C.K."/>
            <person name="Sjostrom K."/>
            <person name="Edquist P."/>
            <person name="Johansson A."/>
            <person name="Wai S.N."/>
            <person name="Uhlin B.E."/>
        </authorList>
    </citation>
    <scope>NUCLEOTIDE SEQUENCE</scope>
    <source>
        <strain evidence="3">A105</strain>
        <plasmid evidence="3">pA105-1</plasmid>
    </source>
</reference>
<geneLocation type="plasmid" evidence="3">
    <name>pA105-1</name>
</geneLocation>
<proteinExistence type="predicted"/>
<evidence type="ECO:0000313" key="14">
    <source>
        <dbReference type="Proteomes" id="UP000664966"/>
    </source>
</evidence>
<gene>
    <name evidence="2" type="ORF">ABUW_4090</name>
    <name evidence="6" type="ORF">B9W25_19395</name>
    <name evidence="8" type="ORF">EJ062_12755</name>
    <name evidence="5" type="ORF">F2P40_17205</name>
    <name evidence="7" type="ORF">J6E47_20685</name>
    <name evidence="4" type="ORF">LV35_03722</name>
</gene>
<evidence type="ECO:0000313" key="13">
    <source>
        <dbReference type="Proteomes" id="UP000461234"/>
    </source>
</evidence>
<protein>
    <submittedName>
        <fullName evidence="5">Uncharacterized protein</fullName>
    </submittedName>
</protein>
<evidence type="ECO:0000313" key="12">
    <source>
        <dbReference type="Proteomes" id="UP000268239"/>
    </source>
</evidence>
<geneLocation type="plasmid" evidence="7 14">
    <name>p2KSK6</name>
</geneLocation>
<keyword evidence="1" id="KW-0472">Membrane</keyword>
<evidence type="ECO:0000313" key="4">
    <source>
        <dbReference type="EMBL" id="KZA11422.1"/>
    </source>
</evidence>
<feature type="transmembrane region" description="Helical" evidence="1">
    <location>
        <begin position="15"/>
        <end position="35"/>
    </location>
</feature>
<sequence length="74" mass="8568">MNNDTSKVNRLGKKIQFGIIIFALTLILQLLNQVVFRNSDNEIFSKLSLLFLIFTMSSVVILVYLVNEYRKSNK</sequence>
<geneLocation type="plasmid" evidence="2 9">
    <name>p1AB5075</name>
</geneLocation>
<name>A0A0B3ZTN8_ACIBA</name>
<evidence type="ECO:0000313" key="8">
    <source>
        <dbReference type="EMBL" id="RTQ76070.1"/>
    </source>
</evidence>
<dbReference type="Proteomes" id="UP000237823">
    <property type="component" value="Unassembled WGS sequence"/>
</dbReference>
<dbReference type="EMBL" id="RXLU01000073">
    <property type="protein sequence ID" value="RTQ76070.1"/>
    <property type="molecule type" value="Genomic_DNA"/>
</dbReference>
<reference evidence="8 12" key="6">
    <citation type="submission" date="2018-12" db="EMBL/GenBank/DDBJ databases">
        <title>Draft Genome Sequences Human Pathogenic Acinetobacter baumannii Strains.</title>
        <authorList>
            <person name="Madhi M."/>
            <person name="Ronco T."/>
            <person name="Olsen R.H."/>
            <person name="Hassani A."/>
        </authorList>
    </citation>
    <scope>NUCLEOTIDE SEQUENCE [LARGE SCALE GENOMIC DNA]</scope>
    <source>
        <strain evidence="8 12">AB3</strain>
    </source>
</reference>
<dbReference type="EMBL" id="WIOC01000029">
    <property type="protein sequence ID" value="MQR51036.1"/>
    <property type="molecule type" value="Genomic_DNA"/>
</dbReference>
<evidence type="ECO:0000313" key="11">
    <source>
        <dbReference type="Proteomes" id="UP000237823"/>
    </source>
</evidence>
<organism evidence="5 13">
    <name type="scientific">Acinetobacter baumannii</name>
    <dbReference type="NCBI Taxonomy" id="470"/>
    <lineage>
        <taxon>Bacteria</taxon>
        <taxon>Pseudomonadati</taxon>
        <taxon>Pseudomonadota</taxon>
        <taxon>Gammaproteobacteria</taxon>
        <taxon>Moraxellales</taxon>
        <taxon>Moraxellaceae</taxon>
        <taxon>Acinetobacter</taxon>
        <taxon>Acinetobacter calcoaceticus/baumannii complex</taxon>
    </lineage>
</organism>
<feature type="transmembrane region" description="Helical" evidence="1">
    <location>
        <begin position="47"/>
        <end position="66"/>
    </location>
</feature>
<reference evidence="6 11" key="5">
    <citation type="submission" date="2017-04" db="EMBL/GenBank/DDBJ databases">
        <title>Comparison of Acinetobacter baumannii whole genome sequences from two major hospitals in Kuwait.</title>
        <authorList>
            <person name="Nasser K."/>
            <person name="Habibi N."/>
            <person name="Khan M.W."/>
            <person name="Purohit P."/>
            <person name="Al-Obaid I."/>
            <person name="Dhar R."/>
            <person name="Al-Fouzan W."/>
            <person name="Mustafa A.S."/>
        </authorList>
    </citation>
    <scope>NUCLEOTIDE SEQUENCE [LARGE SCALE GENOMIC DNA]</scope>
    <source>
        <strain evidence="6 11">KUFAR57</strain>
    </source>
</reference>
<evidence type="ECO:0000313" key="6">
    <source>
        <dbReference type="EMBL" id="PRN26993.1"/>
    </source>
</evidence>
<evidence type="ECO:0000313" key="2">
    <source>
        <dbReference type="EMBL" id="AKA33647.1"/>
    </source>
</evidence>
<dbReference type="RefSeq" id="WP_001058203.1">
    <property type="nucleotide sequence ID" value="NZ_AP031580.1"/>
</dbReference>
<evidence type="ECO:0000313" key="10">
    <source>
        <dbReference type="Proteomes" id="UP000076296"/>
    </source>
</evidence>
<reference evidence="9" key="2">
    <citation type="submission" date="2015-03" db="EMBL/GenBank/DDBJ databases">
        <authorList>
            <person name="Gallagher L.A."/>
            <person name="Hayden H.S."/>
            <person name="Weiss E.J."/>
            <person name="Hager K.R."/>
            <person name="Ramage E."/>
            <person name="Radey M.R."/>
            <person name="Bydalek R."/>
            <person name="Manoil C."/>
            <person name="Miller S.I."/>
            <person name="Brittnacher M.J."/>
        </authorList>
    </citation>
    <scope>NUCLEOTIDE SEQUENCE [LARGE SCALE GENOMIC DNA]</scope>
    <source>
        <strain evidence="9">AB5075-UW</strain>
        <plasmid evidence="9">p1AB5075</plasmid>
    </source>
</reference>
<dbReference type="PATRIC" id="fig|470.1325.peg.3388"/>
<evidence type="ECO:0000313" key="3">
    <source>
        <dbReference type="EMBL" id="ALN43378.1"/>
    </source>
</evidence>
<dbReference type="Proteomes" id="UP000032746">
    <property type="component" value="Plasmid p1AB5075"/>
</dbReference>
<dbReference type="EMBL" id="KR535992">
    <property type="protein sequence ID" value="ALN43378.1"/>
    <property type="molecule type" value="Genomic_DNA"/>
</dbReference>
<dbReference type="EMBL" id="CP072272">
    <property type="protein sequence ID" value="QTK45741.1"/>
    <property type="molecule type" value="Genomic_DNA"/>
</dbReference>
<dbReference type="AlphaFoldDB" id="A0A0B3ZTN8"/>
<dbReference type="Proteomes" id="UP000664966">
    <property type="component" value="Plasmid p2KSK6"/>
</dbReference>
<dbReference type="Proteomes" id="UP000461234">
    <property type="component" value="Unassembled WGS sequence"/>
</dbReference>
<evidence type="ECO:0000313" key="5">
    <source>
        <dbReference type="EMBL" id="MQR51036.1"/>
    </source>
</evidence>
<reference evidence="5 13" key="7">
    <citation type="submission" date="2019-10" db="EMBL/GenBank/DDBJ databases">
        <title>Genetic environment of the oxa23 gene and comparative analysis of carbapenem resistant Acinetobacter baumannii isolates belonging to global clone 1, lineage 2 recovered in a burns hospital outbreak in 2012-2013.</title>
        <authorList>
            <person name="Douraghi M."/>
            <person name="Aris P."/>
            <person name="Kenyon J."/>
            <person name="Hamidian M."/>
        </authorList>
    </citation>
    <scope>NUCLEOTIDE SEQUENCE [LARGE SCALE GENOMIC DNA]</scope>
    <source>
        <strain evidence="5 13">ABS103</strain>
    </source>
</reference>
<reference evidence="2 9" key="1">
    <citation type="journal article" date="2015" name="J. Bacteriol.">
        <title>Resources for Genetic and Genomic Analysis of Emerging Pathogen Acinetobacter baumannii.</title>
        <authorList>
            <person name="Gallagher L.A."/>
            <person name="Ramage E."/>
            <person name="Weiss E.J."/>
            <person name="Radey M."/>
            <person name="Hayden H.S."/>
            <person name="Held K.G."/>
            <person name="Huse H.K."/>
            <person name="Zurawski D.V."/>
            <person name="Brittnacher M.J."/>
            <person name="Manoil C."/>
        </authorList>
    </citation>
    <scope>NUCLEOTIDE SEQUENCE [LARGE SCALE GENOMIC DNA]</scope>
    <source>
        <strain evidence="2 9">AB5075-UW</strain>
        <plasmid evidence="2 9">p1AB5075</plasmid>
    </source>
</reference>
<dbReference type="Proteomes" id="UP000076296">
    <property type="component" value="Unassembled WGS sequence"/>
</dbReference>
<reference evidence="4 10" key="4">
    <citation type="submission" date="2016-01" db="EMBL/GenBank/DDBJ databases">
        <title>Draft sequences of Acinetobacter baumannii isolates from wounded military personnel.</title>
        <authorList>
            <person name="Arivett B.A."/>
            <person name="Fiester S.E."/>
            <person name="Ream D.C."/>
            <person name="Actis L.A."/>
        </authorList>
    </citation>
    <scope>NUCLEOTIDE SEQUENCE [LARGE SCALE GENOMIC DNA]</scope>
    <source>
        <strain evidence="4 10">AB2828</strain>
    </source>
</reference>